<evidence type="ECO:0000256" key="2">
    <source>
        <dbReference type="ARBA" id="ARBA00022448"/>
    </source>
</evidence>
<dbReference type="InterPro" id="IPR000515">
    <property type="entry name" value="MetI-like"/>
</dbReference>
<comment type="caution">
    <text evidence="9">The sequence shown here is derived from an EMBL/GenBank/DDBJ whole genome shotgun (WGS) entry which is preliminary data.</text>
</comment>
<dbReference type="PANTHER" id="PTHR43227">
    <property type="entry name" value="BLL4140 PROTEIN"/>
    <property type="match status" value="1"/>
</dbReference>
<feature type="transmembrane region" description="Helical" evidence="7">
    <location>
        <begin position="12"/>
        <end position="33"/>
    </location>
</feature>
<evidence type="ECO:0000256" key="6">
    <source>
        <dbReference type="ARBA" id="ARBA00023136"/>
    </source>
</evidence>
<dbReference type="HOGENOM" id="CLU_016047_0_2_9"/>
<protein>
    <submittedName>
        <fullName evidence="9">ABC transporter, permease protein</fullName>
    </submittedName>
</protein>
<dbReference type="InterPro" id="IPR050809">
    <property type="entry name" value="UgpAE/MalFG_permease"/>
</dbReference>
<dbReference type="GO" id="GO:0005886">
    <property type="term" value="C:plasma membrane"/>
    <property type="evidence" value="ECO:0007669"/>
    <property type="project" value="UniProtKB-SubCell"/>
</dbReference>
<dbReference type="RefSeq" id="WP_006443197.1">
    <property type="nucleotide sequence ID" value="NZ_CP036524.1"/>
</dbReference>
<evidence type="ECO:0000256" key="7">
    <source>
        <dbReference type="RuleBase" id="RU363032"/>
    </source>
</evidence>
<dbReference type="OrthoDB" id="9788108at2"/>
<feature type="transmembrane region" description="Helical" evidence="7">
    <location>
        <begin position="148"/>
        <end position="174"/>
    </location>
</feature>
<evidence type="ECO:0000313" key="10">
    <source>
        <dbReference type="Proteomes" id="UP000004893"/>
    </source>
</evidence>
<dbReference type="Pfam" id="PF00528">
    <property type="entry name" value="BPD_transp_1"/>
    <property type="match status" value="1"/>
</dbReference>
<feature type="transmembrane region" description="Helical" evidence="7">
    <location>
        <begin position="103"/>
        <end position="123"/>
    </location>
</feature>
<dbReference type="PROSITE" id="PS50928">
    <property type="entry name" value="ABC_TM1"/>
    <property type="match status" value="1"/>
</dbReference>
<feature type="domain" description="ABC transmembrane type-1" evidence="8">
    <location>
        <begin position="65"/>
        <end position="275"/>
    </location>
</feature>
<evidence type="ECO:0000256" key="4">
    <source>
        <dbReference type="ARBA" id="ARBA00022692"/>
    </source>
</evidence>
<feature type="transmembrane region" description="Helical" evidence="7">
    <location>
        <begin position="195"/>
        <end position="216"/>
    </location>
</feature>
<feature type="transmembrane region" description="Helical" evidence="7">
    <location>
        <begin position="253"/>
        <end position="275"/>
    </location>
</feature>
<dbReference type="STRING" id="553973.CLOHYLEM_05851"/>
<keyword evidence="6 7" id="KW-0472">Membrane</keyword>
<comment type="similarity">
    <text evidence="7">Belongs to the binding-protein-dependent transport system permease family.</text>
</comment>
<accession>C0C132</accession>
<reference evidence="9" key="1">
    <citation type="submission" date="2009-02" db="EMBL/GenBank/DDBJ databases">
        <authorList>
            <person name="Fulton L."/>
            <person name="Clifton S."/>
            <person name="Fulton B."/>
            <person name="Xu J."/>
            <person name="Minx P."/>
            <person name="Pepin K.H."/>
            <person name="Johnson M."/>
            <person name="Bhonagiri V."/>
            <person name="Nash W.E."/>
            <person name="Mardis E.R."/>
            <person name="Wilson R.K."/>
        </authorList>
    </citation>
    <scope>NUCLEOTIDE SEQUENCE [LARGE SCALE GENOMIC DNA]</scope>
    <source>
        <strain evidence="9">DSM 15053</strain>
    </source>
</reference>
<organism evidence="9 10">
    <name type="scientific">[Clostridium] hylemonae DSM 15053</name>
    <dbReference type="NCBI Taxonomy" id="553973"/>
    <lineage>
        <taxon>Bacteria</taxon>
        <taxon>Bacillati</taxon>
        <taxon>Bacillota</taxon>
        <taxon>Clostridia</taxon>
        <taxon>Lachnospirales</taxon>
        <taxon>Lachnospiraceae</taxon>
    </lineage>
</organism>
<keyword evidence="2 7" id="KW-0813">Transport</keyword>
<evidence type="ECO:0000256" key="3">
    <source>
        <dbReference type="ARBA" id="ARBA00022475"/>
    </source>
</evidence>
<dbReference type="eggNOG" id="COG1175">
    <property type="taxonomic scope" value="Bacteria"/>
</dbReference>
<dbReference type="EMBL" id="ABYI02000022">
    <property type="protein sequence ID" value="EEG73846.1"/>
    <property type="molecule type" value="Genomic_DNA"/>
</dbReference>
<keyword evidence="4 7" id="KW-0812">Transmembrane</keyword>
<feature type="transmembrane region" description="Helical" evidence="7">
    <location>
        <begin position="69"/>
        <end position="91"/>
    </location>
</feature>
<dbReference type="PANTHER" id="PTHR43227:SF8">
    <property type="entry name" value="DIACETYLCHITOBIOSE UPTAKE SYSTEM PERMEASE PROTEIN DASB"/>
    <property type="match status" value="1"/>
</dbReference>
<dbReference type="CDD" id="cd06261">
    <property type="entry name" value="TM_PBP2"/>
    <property type="match status" value="1"/>
</dbReference>
<evidence type="ECO:0000313" key="9">
    <source>
        <dbReference type="EMBL" id="EEG73846.1"/>
    </source>
</evidence>
<evidence type="ECO:0000256" key="5">
    <source>
        <dbReference type="ARBA" id="ARBA00022989"/>
    </source>
</evidence>
<dbReference type="GO" id="GO:0055085">
    <property type="term" value="P:transmembrane transport"/>
    <property type="evidence" value="ECO:0007669"/>
    <property type="project" value="InterPro"/>
</dbReference>
<keyword evidence="3" id="KW-1003">Cell membrane</keyword>
<reference evidence="9" key="2">
    <citation type="submission" date="2013-06" db="EMBL/GenBank/DDBJ databases">
        <title>Draft genome sequence of Clostridium hylemonae (DSM 15053).</title>
        <authorList>
            <person name="Sudarsanam P."/>
            <person name="Ley R."/>
            <person name="Guruge J."/>
            <person name="Turnbaugh P.J."/>
            <person name="Mahowald M."/>
            <person name="Liep D."/>
            <person name="Gordon J."/>
        </authorList>
    </citation>
    <scope>NUCLEOTIDE SEQUENCE</scope>
    <source>
        <strain evidence="9">DSM 15053</strain>
    </source>
</reference>
<evidence type="ECO:0000259" key="8">
    <source>
        <dbReference type="PROSITE" id="PS50928"/>
    </source>
</evidence>
<name>C0C132_9FIRM</name>
<dbReference type="AlphaFoldDB" id="C0C132"/>
<dbReference type="InterPro" id="IPR035906">
    <property type="entry name" value="MetI-like_sf"/>
</dbReference>
<keyword evidence="10" id="KW-1185">Reference proteome</keyword>
<proteinExistence type="inferred from homology"/>
<sequence length="285" mass="32170">MRYLKKRKRLGILFIIPSFLGVCIFVLLPYMGILLRSFNVTGGNGNPSFVNYEKVLSNSAFRLAVKNTVYFTCVSIPLLIVLSLLIAYFIASRIKNSKWVQTGVLLPMVIPVSTVVILWNAIFHEYGFLNKILQFPPGGGVDWMNDKYAMGVLVLTFLWRNIGFAIVLWIAGISAIPSAMTEAARIDGANGRQRFLYIVCPNLVYYFLCITMLALVNSFKIYREAYLIAGEYPAESIYMLQHLFNNWFRDLQVANLSAGAVIQLVITVLALFLLLRVCVRKGLEL</sequence>
<dbReference type="Proteomes" id="UP000004893">
    <property type="component" value="Unassembled WGS sequence"/>
</dbReference>
<keyword evidence="5 7" id="KW-1133">Transmembrane helix</keyword>
<evidence type="ECO:0000256" key="1">
    <source>
        <dbReference type="ARBA" id="ARBA00004651"/>
    </source>
</evidence>
<dbReference type="SUPFAM" id="SSF161098">
    <property type="entry name" value="MetI-like"/>
    <property type="match status" value="1"/>
</dbReference>
<gene>
    <name evidence="9" type="ORF">CLOHYLEM_05851</name>
</gene>
<comment type="subcellular location">
    <subcellularLocation>
        <location evidence="1 7">Cell membrane</location>
        <topology evidence="1 7">Multi-pass membrane protein</topology>
    </subcellularLocation>
</comment>
<dbReference type="Gene3D" id="1.10.3720.10">
    <property type="entry name" value="MetI-like"/>
    <property type="match status" value="1"/>
</dbReference>